<evidence type="ECO:0000256" key="2">
    <source>
        <dbReference type="ARBA" id="ARBA00022525"/>
    </source>
</evidence>
<gene>
    <name evidence="8" type="primary">Vwa7</name>
</gene>
<dbReference type="Proteomes" id="UP000515203">
    <property type="component" value="Unplaced"/>
</dbReference>
<dbReference type="Pfam" id="PF25106">
    <property type="entry name" value="VWA_4"/>
    <property type="match status" value="1"/>
</dbReference>
<dbReference type="InterPro" id="IPR056862">
    <property type="entry name" value="VWA7_N"/>
</dbReference>
<dbReference type="SUPFAM" id="SSF53300">
    <property type="entry name" value="vWA-like"/>
    <property type="match status" value="1"/>
</dbReference>
<dbReference type="AlphaFoldDB" id="A0A6P3EW12"/>
<dbReference type="OrthoDB" id="301415at2759"/>
<keyword evidence="7" id="KW-1185">Reference proteome</keyword>
<dbReference type="FunCoup" id="A0A6P3EW12">
    <property type="interactions" value="8"/>
</dbReference>
<accession>A0A6P3EW12</accession>
<dbReference type="Gene3D" id="3.40.50.410">
    <property type="entry name" value="von Willebrand factor, type A domain"/>
    <property type="match status" value="1"/>
</dbReference>
<dbReference type="PANTHER" id="PTHR14905">
    <property type="entry name" value="NG37"/>
    <property type="match status" value="1"/>
</dbReference>
<name>A0A6P3EW12_OCTDE</name>
<feature type="domain" description="Hemicentin-1-like von Willebrand factor A" evidence="5">
    <location>
        <begin position="362"/>
        <end position="530"/>
    </location>
</feature>
<feature type="domain" description="VWA7 N-terminal" evidence="6">
    <location>
        <begin position="129"/>
        <end position="351"/>
    </location>
</feature>
<dbReference type="InterPro" id="IPR052577">
    <property type="entry name" value="VWA7"/>
</dbReference>
<keyword evidence="2" id="KW-0964">Secreted</keyword>
<keyword evidence="3" id="KW-0732">Signal</keyword>
<dbReference type="Pfam" id="PF25107">
    <property type="entry name" value="VWA7_N"/>
    <property type="match status" value="1"/>
</dbReference>
<dbReference type="InterPro" id="IPR056861">
    <property type="entry name" value="HMCN1-like_VWA"/>
</dbReference>
<dbReference type="CTD" id="80737"/>
<dbReference type="GeneID" id="101568880"/>
<dbReference type="InParanoid" id="A0A6P3EW12"/>
<reference evidence="8" key="1">
    <citation type="submission" date="2025-08" db="UniProtKB">
        <authorList>
            <consortium name="RefSeq"/>
        </authorList>
    </citation>
    <scope>IDENTIFICATION</scope>
</reference>
<proteinExistence type="predicted"/>
<feature type="region of interest" description="Disordered" evidence="4">
    <location>
        <begin position="280"/>
        <end position="320"/>
    </location>
</feature>
<evidence type="ECO:0000313" key="8">
    <source>
        <dbReference type="RefSeq" id="XP_004624539.2"/>
    </source>
</evidence>
<evidence type="ECO:0000259" key="5">
    <source>
        <dbReference type="Pfam" id="PF25106"/>
    </source>
</evidence>
<organism evidence="7 8">
    <name type="scientific">Octodon degus</name>
    <name type="common">Degu</name>
    <name type="synonym">Sciurus degus</name>
    <dbReference type="NCBI Taxonomy" id="10160"/>
    <lineage>
        <taxon>Eukaryota</taxon>
        <taxon>Metazoa</taxon>
        <taxon>Chordata</taxon>
        <taxon>Craniata</taxon>
        <taxon>Vertebrata</taxon>
        <taxon>Euteleostomi</taxon>
        <taxon>Mammalia</taxon>
        <taxon>Eutheria</taxon>
        <taxon>Euarchontoglires</taxon>
        <taxon>Glires</taxon>
        <taxon>Rodentia</taxon>
        <taxon>Hystricomorpha</taxon>
        <taxon>Octodontidae</taxon>
        <taxon>Octodon</taxon>
    </lineage>
</organism>
<evidence type="ECO:0000256" key="4">
    <source>
        <dbReference type="SAM" id="MobiDB-lite"/>
    </source>
</evidence>
<evidence type="ECO:0000313" key="7">
    <source>
        <dbReference type="Proteomes" id="UP000515203"/>
    </source>
</evidence>
<dbReference type="PANTHER" id="PTHR14905:SF7">
    <property type="entry name" value="VON WILLEBRAND FACTOR A DOMAIN-CONTAINING PROTEIN 7"/>
    <property type="match status" value="1"/>
</dbReference>
<sequence>MVWGKGQRLPARAGLIIAVTPVPCDMGQPGLPLPGRPDDQVPISAMLPAELPLTYLGPLVLLLVQLLLSPTSAFFPNIWSLLAAPRSITHQDLTEEAALNVTLQLFLEQPLLGRPPLRLQDFLGRTLLADDLFAAYFGPGFPSRRFRAALGEMSRANAAQDFLAASKNDPDLHFDAERLDQARERLAGALRETLAAAGAGDYALARGRLGAALHALQDFYSHSNWVEMGQQRPHPHLLWSWRRELWRLARVGDPTCSDCAERSCPGNLLGSTLLTSGYFGTHPPKPPGKCSHGGHFDQSSSQPPRGGINKDSTSPLFSPHHALHPQAAQLALVASVQALGLLRGRLGDRAFSRLLDVTPASSLSFVLDTTGSMGEEISAAKIQARHIVEQRRGSPMAPVHYVLVPFHDPGFGPVFTTSDPHTFWQRLNEIQALGGGDEPEMCLSALELALLHTPPLSDIFVFTDASPKDAFLTNRIESLTQERRCRVTFLVTEDPSRVQGRIRREVLSPLRFAPYEAVALASGGEVIFTKDQHIRDVAAIIGDSMDALVSTR</sequence>
<evidence type="ECO:0000256" key="1">
    <source>
        <dbReference type="ARBA" id="ARBA00004613"/>
    </source>
</evidence>
<dbReference type="InterPro" id="IPR036465">
    <property type="entry name" value="vWFA_dom_sf"/>
</dbReference>
<dbReference type="RefSeq" id="XP_004624539.2">
    <property type="nucleotide sequence ID" value="XM_004624482.2"/>
</dbReference>
<protein>
    <submittedName>
        <fullName evidence="8">von Willebrand factor A domain-containing protein 7</fullName>
    </submittedName>
</protein>
<evidence type="ECO:0000256" key="3">
    <source>
        <dbReference type="ARBA" id="ARBA00022729"/>
    </source>
</evidence>
<comment type="subcellular location">
    <subcellularLocation>
        <location evidence="1">Secreted</location>
    </subcellularLocation>
</comment>
<evidence type="ECO:0000259" key="6">
    <source>
        <dbReference type="Pfam" id="PF25107"/>
    </source>
</evidence>